<dbReference type="OrthoDB" id="7941246at2"/>
<feature type="domain" description="NAD-dependent epimerase/dehydratase" evidence="12">
    <location>
        <begin position="48"/>
        <end position="237"/>
    </location>
</feature>
<reference evidence="13 14" key="1">
    <citation type="submission" date="2018-11" db="EMBL/GenBank/DDBJ databases">
        <title>Genomes From Bacteria Associated with the Canine Oral Cavity: a Test Case for Automated Genome-Based Taxonomic Assignment.</title>
        <authorList>
            <person name="Coil D.A."/>
            <person name="Jospin G."/>
            <person name="Darling A.E."/>
            <person name="Wallis C."/>
            <person name="Davis I.J."/>
            <person name="Harris S."/>
            <person name="Eisen J.A."/>
            <person name="Holcombe L.J."/>
            <person name="O'Flynn C."/>
        </authorList>
    </citation>
    <scope>NUCLEOTIDE SEQUENCE [LARGE SCALE GENOMIC DNA]</scope>
    <source>
        <strain evidence="13 14">OH887_COT-365</strain>
    </source>
</reference>
<name>A0A3P1T650_9ACTN</name>
<gene>
    <name evidence="13" type="ORF">EII34_10765</name>
</gene>
<comment type="catalytic activity">
    <reaction evidence="1">
        <text>UDP-alpha-D-glucose = UDP-alpha-D-galactose</text>
        <dbReference type="Rhea" id="RHEA:22168"/>
        <dbReference type="ChEBI" id="CHEBI:58885"/>
        <dbReference type="ChEBI" id="CHEBI:66914"/>
        <dbReference type="EC" id="5.1.3.2"/>
    </reaction>
</comment>
<evidence type="ECO:0000256" key="11">
    <source>
        <dbReference type="ARBA" id="ARBA00033067"/>
    </source>
</evidence>
<evidence type="ECO:0000256" key="7">
    <source>
        <dbReference type="ARBA" id="ARBA00023027"/>
    </source>
</evidence>
<dbReference type="PANTHER" id="PTHR43725:SF47">
    <property type="entry name" value="UDP-GLUCOSE 4-EPIMERASE"/>
    <property type="match status" value="1"/>
</dbReference>
<comment type="pathway">
    <text evidence="3">Carbohydrate metabolism; galactose metabolism.</text>
</comment>
<dbReference type="EMBL" id="RQZG01000012">
    <property type="protein sequence ID" value="RRD04306.1"/>
    <property type="molecule type" value="Genomic_DNA"/>
</dbReference>
<keyword evidence="9" id="KW-0413">Isomerase</keyword>
<keyword evidence="8" id="KW-0119">Carbohydrate metabolism</keyword>
<dbReference type="PANTHER" id="PTHR43725">
    <property type="entry name" value="UDP-GLUCOSE 4-EPIMERASE"/>
    <property type="match status" value="1"/>
</dbReference>
<organism evidence="13 14">
    <name type="scientific">Arachnia propionica</name>
    <dbReference type="NCBI Taxonomy" id="1750"/>
    <lineage>
        <taxon>Bacteria</taxon>
        <taxon>Bacillati</taxon>
        <taxon>Actinomycetota</taxon>
        <taxon>Actinomycetes</taxon>
        <taxon>Propionibacteriales</taxon>
        <taxon>Propionibacteriaceae</taxon>
        <taxon>Arachnia</taxon>
    </lineage>
</organism>
<evidence type="ECO:0000313" key="13">
    <source>
        <dbReference type="EMBL" id="RRD04306.1"/>
    </source>
</evidence>
<dbReference type="GO" id="GO:0005829">
    <property type="term" value="C:cytosol"/>
    <property type="evidence" value="ECO:0007669"/>
    <property type="project" value="TreeGrafter"/>
</dbReference>
<comment type="caution">
    <text evidence="13">The sequence shown here is derived from an EMBL/GenBank/DDBJ whole genome shotgun (WGS) entry which is preliminary data.</text>
</comment>
<evidence type="ECO:0000256" key="1">
    <source>
        <dbReference type="ARBA" id="ARBA00000083"/>
    </source>
</evidence>
<protein>
    <recommendedName>
        <fullName evidence="6">UDP-glucose 4-epimerase</fullName>
        <ecNumber evidence="5">5.1.3.2</ecNumber>
    </recommendedName>
    <alternativeName>
        <fullName evidence="11">Galactowaldenase</fullName>
    </alternativeName>
    <alternativeName>
        <fullName evidence="10">UDP-galactose 4-epimerase</fullName>
    </alternativeName>
</protein>
<dbReference type="SUPFAM" id="SSF51735">
    <property type="entry name" value="NAD(P)-binding Rossmann-fold domains"/>
    <property type="match status" value="1"/>
</dbReference>
<evidence type="ECO:0000256" key="2">
    <source>
        <dbReference type="ARBA" id="ARBA00001911"/>
    </source>
</evidence>
<evidence type="ECO:0000256" key="3">
    <source>
        <dbReference type="ARBA" id="ARBA00004947"/>
    </source>
</evidence>
<dbReference type="InterPro" id="IPR001509">
    <property type="entry name" value="Epimerase_deHydtase"/>
</dbReference>
<evidence type="ECO:0000256" key="10">
    <source>
        <dbReference type="ARBA" id="ARBA00031367"/>
    </source>
</evidence>
<evidence type="ECO:0000256" key="4">
    <source>
        <dbReference type="ARBA" id="ARBA00007637"/>
    </source>
</evidence>
<evidence type="ECO:0000256" key="5">
    <source>
        <dbReference type="ARBA" id="ARBA00013189"/>
    </source>
</evidence>
<proteinExistence type="inferred from homology"/>
<comment type="cofactor">
    <cofactor evidence="2">
        <name>NAD(+)</name>
        <dbReference type="ChEBI" id="CHEBI:57540"/>
    </cofactor>
</comment>
<dbReference type="GO" id="GO:0003978">
    <property type="term" value="F:UDP-glucose 4-epimerase activity"/>
    <property type="evidence" value="ECO:0007669"/>
    <property type="project" value="UniProtKB-EC"/>
</dbReference>
<evidence type="ECO:0000256" key="9">
    <source>
        <dbReference type="ARBA" id="ARBA00023235"/>
    </source>
</evidence>
<evidence type="ECO:0000313" key="14">
    <source>
        <dbReference type="Proteomes" id="UP000280819"/>
    </source>
</evidence>
<dbReference type="EC" id="5.1.3.2" evidence="5"/>
<evidence type="ECO:0000256" key="8">
    <source>
        <dbReference type="ARBA" id="ARBA00023144"/>
    </source>
</evidence>
<dbReference type="AlphaFoldDB" id="A0A3P1T650"/>
<evidence type="ECO:0000259" key="12">
    <source>
        <dbReference type="Pfam" id="PF01370"/>
    </source>
</evidence>
<sequence length="383" mass="42362">MGDGLHGAVRDRACRLRHLHAHPEGQRPVVRRCRPHPPVRGAVSRALFLGGPGNISESTIARLLELGWEVAVLKRSPGGLLGLDVRVFQGDRDDETALTEALTSFTPDLVVDCTCFTVEQAATVIRALGAHPVARLVFISTADVYGYPLSRLPMREEDPWRPPTSEYAASKKAIEELYQRACEEIGARLTIVRPGYSMGKSFALTAFSLKATGLVSRLRQGLPVFSPGDGTTLIDAGAAHNTGLMVARLCEVEPQELAYNCAHPTAVTYDEYLRVFGEAVGVEPRIVHIPTDVLYALDRPEVEQSLLRDLTSHHLYFRVDRFREEFPDFRWEHSLVDAARDHITHQESLGAFAEPIPPGFEDRVVDAWLAGFDDLRSGLLARV</sequence>
<dbReference type="InterPro" id="IPR036291">
    <property type="entry name" value="NAD(P)-bd_dom_sf"/>
</dbReference>
<dbReference type="GO" id="GO:0006012">
    <property type="term" value="P:galactose metabolic process"/>
    <property type="evidence" value="ECO:0007669"/>
    <property type="project" value="UniProtKB-KW"/>
</dbReference>
<dbReference type="Pfam" id="PF01370">
    <property type="entry name" value="Epimerase"/>
    <property type="match status" value="1"/>
</dbReference>
<keyword evidence="7" id="KW-0520">NAD</keyword>
<keyword evidence="8" id="KW-0299">Galactose metabolism</keyword>
<comment type="similarity">
    <text evidence="4">Belongs to the NAD(P)-dependent epimerase/dehydratase family.</text>
</comment>
<accession>A0A3P1T650</accession>
<dbReference type="Proteomes" id="UP000280819">
    <property type="component" value="Unassembled WGS sequence"/>
</dbReference>
<dbReference type="Gene3D" id="3.40.50.720">
    <property type="entry name" value="NAD(P)-binding Rossmann-like Domain"/>
    <property type="match status" value="1"/>
</dbReference>
<evidence type="ECO:0000256" key="6">
    <source>
        <dbReference type="ARBA" id="ARBA00018569"/>
    </source>
</evidence>